<reference evidence="1" key="1">
    <citation type="journal article" date="2014" name="Int. J. Syst. Evol. Microbiol.">
        <title>Complete genome sequence of Corynebacterium casei LMG S-19264T (=DSM 44701T), isolated from a smear-ripened cheese.</title>
        <authorList>
            <consortium name="US DOE Joint Genome Institute (JGI-PGF)"/>
            <person name="Walter F."/>
            <person name="Albersmeier A."/>
            <person name="Kalinowski J."/>
            <person name="Ruckert C."/>
        </authorList>
    </citation>
    <scope>NUCLEOTIDE SEQUENCE</scope>
    <source>
        <strain evidence="1">JCM 10088</strain>
    </source>
</reference>
<dbReference type="AlphaFoldDB" id="A0A830GUY3"/>
<reference evidence="1" key="2">
    <citation type="submission" date="2020-09" db="EMBL/GenBank/DDBJ databases">
        <authorList>
            <person name="Sun Q."/>
            <person name="Ohkuma M."/>
        </authorList>
    </citation>
    <scope>NUCLEOTIDE SEQUENCE</scope>
    <source>
        <strain evidence="1">JCM 10088</strain>
    </source>
</reference>
<dbReference type="Proteomes" id="UP000610960">
    <property type="component" value="Unassembled WGS sequence"/>
</dbReference>
<evidence type="ECO:0000313" key="2">
    <source>
        <dbReference type="Proteomes" id="UP000610960"/>
    </source>
</evidence>
<sequence>MEMHLAYLVLALTSLMYLALFTSNYSAAFVIAGAAIGLSLYFSEEHARLSKCASTPPTVNPTALRIKAGEELELAASHPCREASMSFQLDPHVGIISINHGNGSAVVKARAKWIGDIIDAVTVNVSARDVLGLVRVSRTHVLGVRLTIEPPGARSGGERGDFLESLRPYDYSEPATWIHWPTSARLNELMIRSPRRSTGRRLGGINAVLEWSKCMAEGTERRRIDKALMLLNSMEVSSLCLAGEEGCIRVKWDLYEVERAYSAAPVISRFLGAVAARRTVVITSMECIDMASLILLARRLPPDGRIILATPEPGTRVDARGMNVEII</sequence>
<organism evidence="1 2">
    <name type="scientific">Thermocladium modestius</name>
    <dbReference type="NCBI Taxonomy" id="62609"/>
    <lineage>
        <taxon>Archaea</taxon>
        <taxon>Thermoproteota</taxon>
        <taxon>Thermoprotei</taxon>
        <taxon>Thermoproteales</taxon>
        <taxon>Thermoproteaceae</taxon>
        <taxon>Thermocladium</taxon>
    </lineage>
</organism>
<accession>A0A830GUY3</accession>
<protein>
    <recommendedName>
        <fullName evidence="3">DUF58 domain-containing protein</fullName>
    </recommendedName>
</protein>
<dbReference type="EMBL" id="BMNL01000003">
    <property type="protein sequence ID" value="GGP21668.1"/>
    <property type="molecule type" value="Genomic_DNA"/>
</dbReference>
<comment type="caution">
    <text evidence="1">The sequence shown here is derived from an EMBL/GenBank/DDBJ whole genome shotgun (WGS) entry which is preliminary data.</text>
</comment>
<keyword evidence="2" id="KW-1185">Reference proteome</keyword>
<dbReference type="RefSeq" id="WP_188596732.1">
    <property type="nucleotide sequence ID" value="NZ_BMNL01000003.1"/>
</dbReference>
<dbReference type="OrthoDB" id="28596at2157"/>
<name>A0A830GUY3_9CREN</name>
<evidence type="ECO:0008006" key="3">
    <source>
        <dbReference type="Google" id="ProtNLM"/>
    </source>
</evidence>
<evidence type="ECO:0000313" key="1">
    <source>
        <dbReference type="EMBL" id="GGP21668.1"/>
    </source>
</evidence>
<proteinExistence type="predicted"/>
<gene>
    <name evidence="1" type="ORF">GCM10007981_14410</name>
</gene>